<name>A0ABX3M7N5_9XANT</name>
<gene>
    <name evidence="1" type="ORF">Xcaj_15940</name>
</gene>
<evidence type="ECO:0000313" key="2">
    <source>
        <dbReference type="Proteomes" id="UP000191089"/>
    </source>
</evidence>
<keyword evidence="2" id="KW-1185">Reference proteome</keyword>
<proteinExistence type="predicted"/>
<dbReference type="Proteomes" id="UP000191089">
    <property type="component" value="Unassembled WGS sequence"/>
</dbReference>
<organism evidence="1 2">
    <name type="scientific">Xanthomonas axonopodis pv. cajani</name>
    <dbReference type="NCBI Taxonomy" id="487827"/>
    <lineage>
        <taxon>Bacteria</taxon>
        <taxon>Pseudomonadati</taxon>
        <taxon>Pseudomonadota</taxon>
        <taxon>Gammaproteobacteria</taxon>
        <taxon>Lysobacterales</taxon>
        <taxon>Lysobacteraceae</taxon>
        <taxon>Xanthomonas</taxon>
    </lineage>
</organism>
<dbReference type="EMBL" id="LOKQ01000281">
    <property type="protein sequence ID" value="OOX10453.1"/>
    <property type="molecule type" value="Genomic_DNA"/>
</dbReference>
<reference evidence="1 2" key="1">
    <citation type="submission" date="2015-12" db="EMBL/GenBank/DDBJ databases">
        <authorList>
            <person name="Bansal K."/>
            <person name="Midha S."/>
            <person name="Patil P.B."/>
        </authorList>
    </citation>
    <scope>NUCLEOTIDE SEQUENCE [LARGE SCALE GENOMIC DNA]</scope>
    <source>
        <strain evidence="1 2">LMG558</strain>
    </source>
</reference>
<evidence type="ECO:0000313" key="1">
    <source>
        <dbReference type="EMBL" id="OOX10453.1"/>
    </source>
</evidence>
<protein>
    <submittedName>
        <fullName evidence="1">Uncharacterized protein</fullName>
    </submittedName>
</protein>
<sequence length="69" mass="7633">MKLGALLLQKILLIDRTHGVEITKAEKEQRQKLGPIGSTATPAVKPTGVLFFRFTQSSLRQQTPVMLNS</sequence>
<accession>A0ABX3M7N5</accession>
<comment type="caution">
    <text evidence="1">The sequence shown here is derived from an EMBL/GenBank/DDBJ whole genome shotgun (WGS) entry which is preliminary data.</text>
</comment>